<dbReference type="EMBL" id="CP001472">
    <property type="protein sequence ID" value="ACO33499.1"/>
    <property type="molecule type" value="Genomic_DNA"/>
</dbReference>
<proteinExistence type="predicted"/>
<name>C1F7B0_ACIC5</name>
<dbReference type="AlphaFoldDB" id="C1F7B0"/>
<dbReference type="Proteomes" id="UP000002207">
    <property type="component" value="Chromosome"/>
</dbReference>
<dbReference type="KEGG" id="aca:ACP_1666"/>
<dbReference type="STRING" id="240015.ACP_1666"/>
<protein>
    <submittedName>
        <fullName evidence="1">Uncharacterized protein</fullName>
    </submittedName>
</protein>
<organism evidence="1 2">
    <name type="scientific">Acidobacterium capsulatum (strain ATCC 51196 / DSM 11244 / BCRC 80197 / JCM 7670 / NBRC 15755 / NCIMB 13165 / 161)</name>
    <dbReference type="NCBI Taxonomy" id="240015"/>
    <lineage>
        <taxon>Bacteria</taxon>
        <taxon>Pseudomonadati</taxon>
        <taxon>Acidobacteriota</taxon>
        <taxon>Terriglobia</taxon>
        <taxon>Terriglobales</taxon>
        <taxon>Acidobacteriaceae</taxon>
        <taxon>Acidobacterium</taxon>
    </lineage>
</organism>
<accession>C1F7B0</accession>
<dbReference type="InParanoid" id="C1F7B0"/>
<keyword evidence="2" id="KW-1185">Reference proteome</keyword>
<gene>
    <name evidence="1" type="ordered locus">ACP_1666</name>
</gene>
<evidence type="ECO:0000313" key="1">
    <source>
        <dbReference type="EMBL" id="ACO33499.1"/>
    </source>
</evidence>
<dbReference type="HOGENOM" id="CLU_3371473_0_0_0"/>
<evidence type="ECO:0000313" key="2">
    <source>
        <dbReference type="Proteomes" id="UP000002207"/>
    </source>
</evidence>
<reference evidence="1 2" key="1">
    <citation type="journal article" date="2009" name="Appl. Environ. Microbiol.">
        <title>Three genomes from the phylum Acidobacteria provide insight into the lifestyles of these microorganisms in soils.</title>
        <authorList>
            <person name="Ward N.L."/>
            <person name="Challacombe J.F."/>
            <person name="Janssen P.H."/>
            <person name="Henrissat B."/>
            <person name="Coutinho P.M."/>
            <person name="Wu M."/>
            <person name="Xie G."/>
            <person name="Haft D.H."/>
            <person name="Sait M."/>
            <person name="Badger J."/>
            <person name="Barabote R.D."/>
            <person name="Bradley B."/>
            <person name="Brettin T.S."/>
            <person name="Brinkac L.M."/>
            <person name="Bruce D."/>
            <person name="Creasy T."/>
            <person name="Daugherty S.C."/>
            <person name="Davidsen T.M."/>
            <person name="DeBoy R.T."/>
            <person name="Detter J.C."/>
            <person name="Dodson R.J."/>
            <person name="Durkin A.S."/>
            <person name="Ganapathy A."/>
            <person name="Gwinn-Giglio M."/>
            <person name="Han C.S."/>
            <person name="Khouri H."/>
            <person name="Kiss H."/>
            <person name="Kothari S.P."/>
            <person name="Madupu R."/>
            <person name="Nelson K.E."/>
            <person name="Nelson W.C."/>
            <person name="Paulsen I."/>
            <person name="Penn K."/>
            <person name="Ren Q."/>
            <person name="Rosovitz M.J."/>
            <person name="Selengut J.D."/>
            <person name="Shrivastava S."/>
            <person name="Sullivan S.A."/>
            <person name="Tapia R."/>
            <person name="Thompson L.S."/>
            <person name="Watkins K.L."/>
            <person name="Yang Q."/>
            <person name="Yu C."/>
            <person name="Zafar N."/>
            <person name="Zhou L."/>
            <person name="Kuske C.R."/>
        </authorList>
    </citation>
    <scope>NUCLEOTIDE SEQUENCE [LARGE SCALE GENOMIC DNA]</scope>
    <source>
        <strain evidence="2">ATCC 51196 / DSM 11244 / BCRC 80197 / JCM 7670 / NBRC 15755 / NCIMB 13165 / 161</strain>
    </source>
</reference>
<sequence>MPAWGFGWMGEIVRDLEIFIDIWRQFTTIWLWIL</sequence>